<keyword evidence="6 8" id="KW-0472">Membrane</keyword>
<feature type="transmembrane region" description="Helical" evidence="8">
    <location>
        <begin position="84"/>
        <end position="108"/>
    </location>
</feature>
<evidence type="ECO:0000313" key="10">
    <source>
        <dbReference type="EMBL" id="MED6232143.1"/>
    </source>
</evidence>
<evidence type="ECO:0000256" key="3">
    <source>
        <dbReference type="ARBA" id="ARBA00022692"/>
    </source>
</evidence>
<accession>A0ABU7A2J6</accession>
<evidence type="ECO:0000256" key="8">
    <source>
        <dbReference type="SAM" id="Phobius"/>
    </source>
</evidence>
<protein>
    <recommendedName>
        <fullName evidence="9">GP-PDE domain-containing protein</fullName>
    </recommendedName>
</protein>
<evidence type="ECO:0000259" key="9">
    <source>
        <dbReference type="PROSITE" id="PS51704"/>
    </source>
</evidence>
<evidence type="ECO:0000313" key="11">
    <source>
        <dbReference type="Proteomes" id="UP001345963"/>
    </source>
</evidence>
<dbReference type="Pfam" id="PF03009">
    <property type="entry name" value="GDPD"/>
    <property type="match status" value="1"/>
</dbReference>
<evidence type="ECO:0000256" key="6">
    <source>
        <dbReference type="ARBA" id="ARBA00023136"/>
    </source>
</evidence>
<feature type="domain" description="GP-PDE" evidence="9">
    <location>
        <begin position="225"/>
        <end position="479"/>
    </location>
</feature>
<comment type="similarity">
    <text evidence="2">Belongs to the glycerophosphoryl diester phosphodiesterase family.</text>
</comment>
<dbReference type="PANTHER" id="PTHR23344">
    <property type="entry name" value="GLYCEROPHOSPHORYL DIESTER PHOSPHODIESTERASE"/>
    <property type="match status" value="1"/>
</dbReference>
<gene>
    <name evidence="10" type="ORF">ATANTOWER_022384</name>
</gene>
<keyword evidence="11" id="KW-1185">Reference proteome</keyword>
<comment type="subcellular location">
    <subcellularLocation>
        <location evidence="1">Membrane</location>
        <topology evidence="1">Multi-pass membrane protein</topology>
    </subcellularLocation>
</comment>
<dbReference type="EMBL" id="JAHUTI010000489">
    <property type="protein sequence ID" value="MED6232143.1"/>
    <property type="molecule type" value="Genomic_DNA"/>
</dbReference>
<evidence type="ECO:0000256" key="1">
    <source>
        <dbReference type="ARBA" id="ARBA00004141"/>
    </source>
</evidence>
<keyword evidence="7" id="KW-0325">Glycoprotein</keyword>
<evidence type="ECO:0000256" key="4">
    <source>
        <dbReference type="ARBA" id="ARBA00022801"/>
    </source>
</evidence>
<dbReference type="InterPro" id="IPR017946">
    <property type="entry name" value="PLC-like_Pdiesterase_TIM-brl"/>
</dbReference>
<keyword evidence="5 8" id="KW-1133">Transmembrane helix</keyword>
<dbReference type="PROSITE" id="PS51704">
    <property type="entry name" value="GP_PDE"/>
    <property type="match status" value="1"/>
</dbReference>
<feature type="transmembrane region" description="Helical" evidence="8">
    <location>
        <begin position="161"/>
        <end position="178"/>
    </location>
</feature>
<dbReference type="Proteomes" id="UP001345963">
    <property type="component" value="Unassembled WGS sequence"/>
</dbReference>
<sequence length="539" mass="62096">MTSDSWCRVCSRGFFSCHWKRLSNSEAKCSCCWCSVVSVVTLLSLFWMYICLVVYNDQYDFNSPNLYCSIIREAFIKLNKHFNYFMVLMTISAVFACYCVLLLLFALVQVALGEKLHLHWLHRIFICLGVIFIALGITGIIRCWKDEWQIVPFSLQYTAPFLQFGAVGALILLSWFVFQAFLKAKEGSKFLIAVVFLVVSAFILLCPLLIHSPCLINVKDLKAKPDLFGHRGAPMLAPENTLMSFNRSATECNVKAFETDVQLSKDRIPFLMHDHKCEFLKRTTNITKNVSCGSQLTFDELKTLNAGEWFVEKDPFYTVHLLTENQKNDAKMQAIPSLQELLELAKQHNTKVIFDLYHPEHCDDIKDTVDTVDTVKTILRSGINQKLIYWLPPKNREYVKNATDFIQIYGNESEMFQENGSHLNVKYSQLTIDKIRKLQEDNIKVNLYVVNERWLFSLLWCAGASSVTTNSCQVLNEMRNPDWTMAPSVYRMIWILVDVGSILTMIGLFVYQWKTNDSRHREGRTNVLLGTKQEITSLV</sequence>
<feature type="transmembrane region" description="Helical" evidence="8">
    <location>
        <begin position="190"/>
        <end position="210"/>
    </location>
</feature>
<organism evidence="10 11">
    <name type="scientific">Ataeniobius toweri</name>
    <dbReference type="NCBI Taxonomy" id="208326"/>
    <lineage>
        <taxon>Eukaryota</taxon>
        <taxon>Metazoa</taxon>
        <taxon>Chordata</taxon>
        <taxon>Craniata</taxon>
        <taxon>Vertebrata</taxon>
        <taxon>Euteleostomi</taxon>
        <taxon>Actinopterygii</taxon>
        <taxon>Neopterygii</taxon>
        <taxon>Teleostei</taxon>
        <taxon>Neoteleostei</taxon>
        <taxon>Acanthomorphata</taxon>
        <taxon>Ovalentaria</taxon>
        <taxon>Atherinomorphae</taxon>
        <taxon>Cyprinodontiformes</taxon>
        <taxon>Goodeidae</taxon>
        <taxon>Ataeniobius</taxon>
    </lineage>
</organism>
<dbReference type="InterPro" id="IPR030395">
    <property type="entry name" value="GP_PDE_dom"/>
</dbReference>
<dbReference type="SUPFAM" id="SSF51695">
    <property type="entry name" value="PLC-like phosphodiesterases"/>
    <property type="match status" value="1"/>
</dbReference>
<dbReference type="PANTHER" id="PTHR23344:SF1">
    <property type="entry name" value="GLYCEROPHOSPHOINOSITOL INOSITOLPHOSPHODIESTERASE GDPD2"/>
    <property type="match status" value="1"/>
</dbReference>
<feature type="transmembrane region" description="Helical" evidence="8">
    <location>
        <begin position="489"/>
        <end position="511"/>
    </location>
</feature>
<name>A0ABU7A2J6_9TELE</name>
<comment type="caution">
    <text evidence="10">The sequence shown here is derived from an EMBL/GenBank/DDBJ whole genome shotgun (WGS) entry which is preliminary data.</text>
</comment>
<feature type="transmembrane region" description="Helical" evidence="8">
    <location>
        <begin position="30"/>
        <end position="55"/>
    </location>
</feature>
<dbReference type="Gene3D" id="3.20.20.190">
    <property type="entry name" value="Phosphatidylinositol (PI) phosphodiesterase"/>
    <property type="match status" value="1"/>
</dbReference>
<evidence type="ECO:0000256" key="7">
    <source>
        <dbReference type="ARBA" id="ARBA00023180"/>
    </source>
</evidence>
<reference evidence="10 11" key="1">
    <citation type="submission" date="2021-07" db="EMBL/GenBank/DDBJ databases">
        <authorList>
            <person name="Palmer J.M."/>
        </authorList>
    </citation>
    <scope>NUCLEOTIDE SEQUENCE [LARGE SCALE GENOMIC DNA]</scope>
    <source>
        <strain evidence="10 11">AT_MEX2019</strain>
        <tissue evidence="10">Muscle</tissue>
    </source>
</reference>
<proteinExistence type="inferred from homology"/>
<evidence type="ECO:0000256" key="5">
    <source>
        <dbReference type="ARBA" id="ARBA00022989"/>
    </source>
</evidence>
<evidence type="ECO:0000256" key="2">
    <source>
        <dbReference type="ARBA" id="ARBA00007277"/>
    </source>
</evidence>
<keyword evidence="4" id="KW-0378">Hydrolase</keyword>
<keyword evidence="3 8" id="KW-0812">Transmembrane</keyword>
<feature type="transmembrane region" description="Helical" evidence="8">
    <location>
        <begin position="120"/>
        <end position="141"/>
    </location>
</feature>